<name>A0ABN6H779_9BACT</name>
<evidence type="ECO:0000313" key="1">
    <source>
        <dbReference type="EMBL" id="BCX48812.1"/>
    </source>
</evidence>
<dbReference type="SUPFAM" id="SSF53335">
    <property type="entry name" value="S-adenosyl-L-methionine-dependent methyltransferases"/>
    <property type="match status" value="1"/>
</dbReference>
<dbReference type="Proteomes" id="UP001374893">
    <property type="component" value="Chromosome"/>
</dbReference>
<dbReference type="GO" id="GO:0008168">
    <property type="term" value="F:methyltransferase activity"/>
    <property type="evidence" value="ECO:0007669"/>
    <property type="project" value="UniProtKB-KW"/>
</dbReference>
<keyword evidence="1" id="KW-0808">Transferase</keyword>
<keyword evidence="1" id="KW-0489">Methyltransferase</keyword>
<sequence length="214" mass="23589">MVPAMKRLVEPEILDTLPSDDPRAIASRVDLRRINFVMGNERWILREVAKHPQAAAKGIVEWGAGEGCLLERMSRFGPATGVDLVPRPDGLPDAIDWQSGDVMKAAGMRGGILVANLFLHHFEANALRELGRRMSGFDVVIAVEPWRSPGSLALGFSMQPLVTRVTRHDMLASIRAGFARRELAGLLGLDAGGWRIGEKASFRGSLRWRAMKKK</sequence>
<accession>A0ABN6H779</accession>
<dbReference type="EMBL" id="AP024702">
    <property type="protein sequence ID" value="BCX48812.1"/>
    <property type="molecule type" value="Genomic_DNA"/>
</dbReference>
<protein>
    <submittedName>
        <fullName evidence="1">Methyltransferase</fullName>
    </submittedName>
</protein>
<organism evidence="1 2">
    <name type="scientific">Haloferula helveola</name>
    <dbReference type="NCBI Taxonomy" id="490095"/>
    <lineage>
        <taxon>Bacteria</taxon>
        <taxon>Pseudomonadati</taxon>
        <taxon>Verrucomicrobiota</taxon>
        <taxon>Verrucomicrobiia</taxon>
        <taxon>Verrucomicrobiales</taxon>
        <taxon>Verrucomicrobiaceae</taxon>
        <taxon>Haloferula</taxon>
    </lineage>
</organism>
<keyword evidence="2" id="KW-1185">Reference proteome</keyword>
<dbReference type="GO" id="GO:0032259">
    <property type="term" value="P:methylation"/>
    <property type="evidence" value="ECO:0007669"/>
    <property type="project" value="UniProtKB-KW"/>
</dbReference>
<gene>
    <name evidence="1" type="ORF">HAHE_27200</name>
</gene>
<dbReference type="InterPro" id="IPR029063">
    <property type="entry name" value="SAM-dependent_MTases_sf"/>
</dbReference>
<reference evidence="1 2" key="1">
    <citation type="submission" date="2021-06" db="EMBL/GenBank/DDBJ databases">
        <title>Complete genome of Haloferula helveola possessing various polysaccharide degrading enzymes.</title>
        <authorList>
            <person name="Takami H."/>
            <person name="Huang C."/>
            <person name="Hamasaki K."/>
        </authorList>
    </citation>
    <scope>NUCLEOTIDE SEQUENCE [LARGE SCALE GENOMIC DNA]</scope>
    <source>
        <strain evidence="1 2">CN-1</strain>
    </source>
</reference>
<proteinExistence type="predicted"/>
<evidence type="ECO:0000313" key="2">
    <source>
        <dbReference type="Proteomes" id="UP001374893"/>
    </source>
</evidence>